<dbReference type="InterPro" id="IPR051572">
    <property type="entry name" value="VTC_Complex_Subunit"/>
</dbReference>
<dbReference type="PANTHER" id="PTHR46140">
    <property type="entry name" value="VACUOLAR TRANSPORTER CHAPERONE 1-RELATED"/>
    <property type="match status" value="1"/>
</dbReference>
<dbReference type="EMBL" id="CP118378">
    <property type="protein sequence ID" value="WFD44223.1"/>
    <property type="molecule type" value="Genomic_DNA"/>
</dbReference>
<dbReference type="Proteomes" id="UP001214628">
    <property type="component" value="Chromosome 4"/>
</dbReference>
<gene>
    <name evidence="7" type="ORF">MPSI1_002889</name>
</gene>
<evidence type="ECO:0000313" key="7">
    <source>
        <dbReference type="EMBL" id="WFD44223.1"/>
    </source>
</evidence>
<feature type="region of interest" description="Disordered" evidence="5">
    <location>
        <begin position="1"/>
        <end position="34"/>
    </location>
</feature>
<proteinExistence type="predicted"/>
<sequence>MSQSQEQQPLLHGQSSREYGTTTNEIPVPKPRPVKSPVKVEAKVWFANEPEPVPPPFEPGPVQLEQKRMFRIVRSFGIIYALISVMTLLWGLYNYQRRVTLIKSRWAGSFDDLIGPPVVCAATFVAILANFIVAMKQHY</sequence>
<evidence type="ECO:0008006" key="9">
    <source>
        <dbReference type="Google" id="ProtNLM"/>
    </source>
</evidence>
<keyword evidence="2 6" id="KW-0812">Transmembrane</keyword>
<keyword evidence="4 6" id="KW-0472">Membrane</keyword>
<evidence type="ECO:0000256" key="6">
    <source>
        <dbReference type="SAM" id="Phobius"/>
    </source>
</evidence>
<comment type="subcellular location">
    <subcellularLocation>
        <location evidence="1">Endomembrane system</location>
        <topology evidence="1">Multi-pass membrane protein</topology>
    </subcellularLocation>
</comment>
<protein>
    <recommendedName>
        <fullName evidence="9">DUF202 domain-containing protein</fullName>
    </recommendedName>
</protein>
<dbReference type="GO" id="GO:0012505">
    <property type="term" value="C:endomembrane system"/>
    <property type="evidence" value="ECO:0007669"/>
    <property type="project" value="UniProtKB-SubCell"/>
</dbReference>
<feature type="transmembrane region" description="Helical" evidence="6">
    <location>
        <begin position="113"/>
        <end position="133"/>
    </location>
</feature>
<dbReference type="GO" id="GO:0000329">
    <property type="term" value="C:fungal-type vacuole membrane"/>
    <property type="evidence" value="ECO:0007669"/>
    <property type="project" value="TreeGrafter"/>
</dbReference>
<keyword evidence="8" id="KW-1185">Reference proteome</keyword>
<evidence type="ECO:0000256" key="3">
    <source>
        <dbReference type="ARBA" id="ARBA00022989"/>
    </source>
</evidence>
<evidence type="ECO:0000256" key="4">
    <source>
        <dbReference type="ARBA" id="ARBA00023136"/>
    </source>
</evidence>
<feature type="transmembrane region" description="Helical" evidence="6">
    <location>
        <begin position="72"/>
        <end position="93"/>
    </location>
</feature>
<dbReference type="AlphaFoldDB" id="A0AAF0F7R2"/>
<reference evidence="7" key="1">
    <citation type="submission" date="2023-02" db="EMBL/GenBank/DDBJ databases">
        <title>Mating type loci evolution in Malassezia.</title>
        <authorList>
            <person name="Coelho M.A."/>
        </authorList>
    </citation>
    <scope>NUCLEOTIDE SEQUENCE</scope>
    <source>
        <strain evidence="7">CBS 14136</strain>
    </source>
</reference>
<keyword evidence="3 6" id="KW-1133">Transmembrane helix</keyword>
<evidence type="ECO:0000256" key="1">
    <source>
        <dbReference type="ARBA" id="ARBA00004127"/>
    </source>
</evidence>
<dbReference type="PANTHER" id="PTHR46140:SF2">
    <property type="entry name" value="VACUOLAR TRANSPORTER CHAPERONE 3 COMPLEX SUBUNIT 3-RELATED"/>
    <property type="match status" value="1"/>
</dbReference>
<organism evidence="7 8">
    <name type="scientific">Malassezia psittaci</name>
    <dbReference type="NCBI Taxonomy" id="1821823"/>
    <lineage>
        <taxon>Eukaryota</taxon>
        <taxon>Fungi</taxon>
        <taxon>Dikarya</taxon>
        <taxon>Basidiomycota</taxon>
        <taxon>Ustilaginomycotina</taxon>
        <taxon>Malasseziomycetes</taxon>
        <taxon>Malasseziales</taxon>
        <taxon>Malasseziaceae</taxon>
        <taxon>Malassezia</taxon>
    </lineage>
</organism>
<feature type="compositionally biased region" description="Polar residues" evidence="5">
    <location>
        <begin position="1"/>
        <end position="25"/>
    </location>
</feature>
<accession>A0AAF0F7R2</accession>
<evidence type="ECO:0000256" key="5">
    <source>
        <dbReference type="SAM" id="MobiDB-lite"/>
    </source>
</evidence>
<name>A0AAF0F7R2_9BASI</name>
<evidence type="ECO:0000256" key="2">
    <source>
        <dbReference type="ARBA" id="ARBA00022692"/>
    </source>
</evidence>
<evidence type="ECO:0000313" key="8">
    <source>
        <dbReference type="Proteomes" id="UP001214628"/>
    </source>
</evidence>
<dbReference type="GO" id="GO:0033254">
    <property type="term" value="C:vacuolar transporter chaperone complex"/>
    <property type="evidence" value="ECO:0007669"/>
    <property type="project" value="TreeGrafter"/>
</dbReference>